<dbReference type="EMBL" id="LEKV01003097">
    <property type="protein sequence ID" value="KVI01437.1"/>
    <property type="molecule type" value="Genomic_DNA"/>
</dbReference>
<dbReference type="Gene3D" id="1.10.287.1490">
    <property type="match status" value="1"/>
</dbReference>
<keyword evidence="2" id="KW-0732">Signal</keyword>
<dbReference type="Proteomes" id="UP000243975">
    <property type="component" value="Unassembled WGS sequence"/>
</dbReference>
<accession>A0A103Y2R6</accession>
<sequence length="447" mass="52234">MTAPKQRLFFCITLILFLFASSETLHDYQAEYSDDSSLKIKHEQLLAKIHNLESSIEKRSHEIYSKDERIKILETTVVEKSNSLASLHGEIQSLQKKESFDAKEQVGEAHAQAGELEKQVENLKKEIARQNSEKDSLEARINVAETKIEELNVKLEQLQRIIKEQKIRIRNTERALQMAEEERTRVQFRAAHYSKELAEVHESWLPPWLAAHLVHCQSFMVTHWNVYGRPARDVAIQKALETEAQVRKWAWPYIDVVQTKWIPIIKEQWLTFVTNMEPHAQILTAKTVEIYDASKKTLKPHIVNIQTFVDPYIKEAKKLMKPYIDQLSKTLKPHLNKARVFLKPYTKKLLRGYRRFSKATLKYHRRVRADIHEMLKRNEFTRPFAIKNQEDVPVLPIQTIQDVGQDGCIKTRQTPQDSYYSVLLSDKIVEPAAEHNGRLVMVERSKL</sequence>
<feature type="signal peptide" evidence="2">
    <location>
        <begin position="1"/>
        <end position="22"/>
    </location>
</feature>
<feature type="chain" id="PRO_5007119338" evidence="2">
    <location>
        <begin position="23"/>
        <end position="447"/>
    </location>
</feature>
<dbReference type="SUPFAM" id="SSF58113">
    <property type="entry name" value="Apolipoprotein A-I"/>
    <property type="match status" value="1"/>
</dbReference>
<gene>
    <name evidence="3" type="ORF">Ccrd_020291</name>
</gene>
<dbReference type="PANTHER" id="PTHR34360">
    <property type="entry name" value="OS08G0519400 PROTEIN"/>
    <property type="match status" value="1"/>
</dbReference>
<evidence type="ECO:0000256" key="1">
    <source>
        <dbReference type="SAM" id="Coils"/>
    </source>
</evidence>
<dbReference type="Gramene" id="KVI01437">
    <property type="protein sequence ID" value="KVI01437"/>
    <property type="gene ID" value="Ccrd_020291"/>
</dbReference>
<dbReference type="AlphaFoldDB" id="A0A103Y2R6"/>
<dbReference type="STRING" id="59895.A0A103Y2R6"/>
<evidence type="ECO:0000313" key="3">
    <source>
        <dbReference type="EMBL" id="KVI01437.1"/>
    </source>
</evidence>
<dbReference type="PANTHER" id="PTHR34360:SF16">
    <property type="entry name" value="MYOSIN HEAVY CHAIN-RELATED PROTEIN"/>
    <property type="match status" value="1"/>
</dbReference>
<dbReference type="OMA" id="EVIQPYV"/>
<evidence type="ECO:0000256" key="2">
    <source>
        <dbReference type="SAM" id="SignalP"/>
    </source>
</evidence>
<proteinExistence type="predicted"/>
<protein>
    <submittedName>
        <fullName evidence="3">Uncharacterized protein</fullName>
    </submittedName>
</protein>
<keyword evidence="4" id="KW-1185">Reference proteome</keyword>
<evidence type="ECO:0000313" key="4">
    <source>
        <dbReference type="Proteomes" id="UP000243975"/>
    </source>
</evidence>
<dbReference type="Gene3D" id="1.20.120.20">
    <property type="entry name" value="Apolipoprotein"/>
    <property type="match status" value="1"/>
</dbReference>
<comment type="caution">
    <text evidence="3">The sequence shown here is derived from an EMBL/GenBank/DDBJ whole genome shotgun (WGS) entry which is preliminary data.</text>
</comment>
<keyword evidence="1" id="KW-0175">Coiled coil</keyword>
<organism evidence="3 4">
    <name type="scientific">Cynara cardunculus var. scolymus</name>
    <name type="common">Globe artichoke</name>
    <name type="synonym">Cynara scolymus</name>
    <dbReference type="NCBI Taxonomy" id="59895"/>
    <lineage>
        <taxon>Eukaryota</taxon>
        <taxon>Viridiplantae</taxon>
        <taxon>Streptophyta</taxon>
        <taxon>Embryophyta</taxon>
        <taxon>Tracheophyta</taxon>
        <taxon>Spermatophyta</taxon>
        <taxon>Magnoliopsida</taxon>
        <taxon>eudicotyledons</taxon>
        <taxon>Gunneridae</taxon>
        <taxon>Pentapetalae</taxon>
        <taxon>asterids</taxon>
        <taxon>campanulids</taxon>
        <taxon>Asterales</taxon>
        <taxon>Asteraceae</taxon>
        <taxon>Carduoideae</taxon>
        <taxon>Cardueae</taxon>
        <taxon>Carduinae</taxon>
        <taxon>Cynara</taxon>
    </lineage>
</organism>
<feature type="coiled-coil region" evidence="1">
    <location>
        <begin position="106"/>
        <end position="189"/>
    </location>
</feature>
<reference evidence="3 4" key="1">
    <citation type="journal article" date="2016" name="Sci. Rep.">
        <title>The genome sequence of the outbreeding globe artichoke constructed de novo incorporating a phase-aware low-pass sequencing strategy of F1 progeny.</title>
        <authorList>
            <person name="Scaglione D."/>
            <person name="Reyes-Chin-Wo S."/>
            <person name="Acquadro A."/>
            <person name="Froenicke L."/>
            <person name="Portis E."/>
            <person name="Beitel C."/>
            <person name="Tirone M."/>
            <person name="Mauro R."/>
            <person name="Lo Monaco A."/>
            <person name="Mauromicale G."/>
            <person name="Faccioli P."/>
            <person name="Cattivelli L."/>
            <person name="Rieseberg L."/>
            <person name="Michelmore R."/>
            <person name="Lanteri S."/>
        </authorList>
    </citation>
    <scope>NUCLEOTIDE SEQUENCE [LARGE SCALE GENOMIC DNA]</scope>
    <source>
        <strain evidence="3">2C</strain>
    </source>
</reference>
<name>A0A103Y2R6_CYNCS</name>